<feature type="domain" description="Peptidase C14 caspase" evidence="2">
    <location>
        <begin position="11"/>
        <end position="217"/>
    </location>
</feature>
<proteinExistence type="predicted"/>
<evidence type="ECO:0000313" key="3">
    <source>
        <dbReference type="EMBL" id="MEH0562088.1"/>
    </source>
</evidence>
<reference evidence="3 4" key="1">
    <citation type="submission" date="2023-04" db="EMBL/GenBank/DDBJ databases">
        <title>Genomic diversity of scab-causing Streptomyces spp. in the province of Quebec, Canada.</title>
        <authorList>
            <person name="Biessy A."/>
            <person name="Cadieux M."/>
            <person name="Ciotola M."/>
            <person name="Filion M."/>
        </authorList>
    </citation>
    <scope>NUCLEOTIDE SEQUENCE [LARGE SCALE GENOMIC DNA]</scope>
    <source>
        <strain evidence="3 4">B21-103</strain>
    </source>
</reference>
<dbReference type="NCBIfam" id="NF047832">
    <property type="entry name" value="caspase_w_EACC1"/>
    <property type="match status" value="1"/>
</dbReference>
<protein>
    <submittedName>
        <fullName evidence="3">Caspase family protein</fullName>
    </submittedName>
</protein>
<dbReference type="EMBL" id="JARUMK010000001">
    <property type="protein sequence ID" value="MEH0562088.1"/>
    <property type="molecule type" value="Genomic_DNA"/>
</dbReference>
<feature type="region of interest" description="Disordered" evidence="1">
    <location>
        <begin position="244"/>
        <end position="265"/>
    </location>
</feature>
<gene>
    <name evidence="3" type="ORF">QBA37_23045</name>
</gene>
<evidence type="ECO:0000313" key="4">
    <source>
        <dbReference type="Proteomes" id="UP001382181"/>
    </source>
</evidence>
<feature type="region of interest" description="Disordered" evidence="1">
    <location>
        <begin position="358"/>
        <end position="392"/>
    </location>
</feature>
<dbReference type="InterPro" id="IPR029030">
    <property type="entry name" value="Caspase-like_dom_sf"/>
</dbReference>
<feature type="compositionally biased region" description="Basic and acidic residues" evidence="1">
    <location>
        <begin position="383"/>
        <end position="392"/>
    </location>
</feature>
<dbReference type="Gene3D" id="3.40.50.1460">
    <property type="match status" value="1"/>
</dbReference>
<keyword evidence="4" id="KW-1185">Reference proteome</keyword>
<name>A0ABU8A6U4_9ACTN</name>
<sequence length="392" mass="42098">MSVLPDPGATRAVLIGTSHYDHLESLPAVSNNLTALAEALTGPTSWALPQEHCTIISNPTTADMTMAAVRAAAEQARDTVLIYFAGHGLVDPEGDLYLAMPQSKQQRVETGLPYRWIRQALLNGRADRCVVVLDCCYSGLALGTMGGPSDLADQAAVEGTFLLAAAAETRQALAPPDETFTAFTNEFLDTLQTGIPNGPELIDFGALYRHLRIRLAAKGRPDPQARDRNTGARLALGRNLACLPTTATTPSTDGEPATGRSWPSPSGIHTLRGFFKSLADVRVTSGLTHQMVSQRSGGRISPGTVSRLLNRESLPKTWHTTAAYLSACGVPDPQVAEWHAVWMRLLADTTTAAAPLTVPQPRQNQKPTVLQRLTGRVSRRNGRSRDHRSGSS</sequence>
<dbReference type="Pfam" id="PF00656">
    <property type="entry name" value="Peptidase_C14"/>
    <property type="match status" value="1"/>
</dbReference>
<organism evidence="3 4">
    <name type="scientific">Streptomyces silvae</name>
    <dbReference type="NCBI Taxonomy" id="2803812"/>
    <lineage>
        <taxon>Bacteria</taxon>
        <taxon>Bacillati</taxon>
        <taxon>Actinomycetota</taxon>
        <taxon>Actinomycetes</taxon>
        <taxon>Kitasatosporales</taxon>
        <taxon>Streptomycetaceae</taxon>
        <taxon>Streptomyces</taxon>
    </lineage>
</organism>
<dbReference type="SUPFAM" id="SSF52129">
    <property type="entry name" value="Caspase-like"/>
    <property type="match status" value="1"/>
</dbReference>
<evidence type="ECO:0000256" key="1">
    <source>
        <dbReference type="SAM" id="MobiDB-lite"/>
    </source>
</evidence>
<evidence type="ECO:0000259" key="2">
    <source>
        <dbReference type="Pfam" id="PF00656"/>
    </source>
</evidence>
<dbReference type="RefSeq" id="WP_334557518.1">
    <property type="nucleotide sequence ID" value="NZ_JARUMK010000001.1"/>
</dbReference>
<dbReference type="Proteomes" id="UP001382181">
    <property type="component" value="Unassembled WGS sequence"/>
</dbReference>
<comment type="caution">
    <text evidence="3">The sequence shown here is derived from an EMBL/GenBank/DDBJ whole genome shotgun (WGS) entry which is preliminary data.</text>
</comment>
<dbReference type="InterPro" id="IPR011600">
    <property type="entry name" value="Pept_C14_caspase"/>
</dbReference>
<accession>A0ABU8A6U4</accession>